<dbReference type="Proteomes" id="UP000472264">
    <property type="component" value="Chromosome 7"/>
</dbReference>
<dbReference type="InterPro" id="IPR022776">
    <property type="entry name" value="TRM13/UPF0224_CHHC_Znf_dom"/>
</dbReference>
<dbReference type="InterPro" id="IPR051591">
    <property type="entry name" value="UPF0224_FAM112_RNA_Proc"/>
</dbReference>
<protein>
    <submittedName>
        <fullName evidence="6">Zgc:56699</fullName>
    </submittedName>
</protein>
<keyword evidence="1" id="KW-0479">Metal-binding</keyword>
<dbReference type="GO" id="GO:0008270">
    <property type="term" value="F:zinc ion binding"/>
    <property type="evidence" value="ECO:0007669"/>
    <property type="project" value="UniProtKB-KW"/>
</dbReference>
<organism evidence="6 7">
    <name type="scientific">Echeneis naucrates</name>
    <name type="common">Live sharksucker</name>
    <dbReference type="NCBI Taxonomy" id="173247"/>
    <lineage>
        <taxon>Eukaryota</taxon>
        <taxon>Metazoa</taxon>
        <taxon>Chordata</taxon>
        <taxon>Craniata</taxon>
        <taxon>Vertebrata</taxon>
        <taxon>Euteleostomi</taxon>
        <taxon>Actinopterygii</taxon>
        <taxon>Neopterygii</taxon>
        <taxon>Teleostei</taxon>
        <taxon>Neoteleostei</taxon>
        <taxon>Acanthomorphata</taxon>
        <taxon>Carangaria</taxon>
        <taxon>Carangiformes</taxon>
        <taxon>Echeneidae</taxon>
        <taxon>Echeneis</taxon>
    </lineage>
</organism>
<dbReference type="PROSITE" id="PS51800">
    <property type="entry name" value="ZF_CHHC_U11_48K"/>
    <property type="match status" value="2"/>
</dbReference>
<evidence type="ECO:0000313" key="7">
    <source>
        <dbReference type="Proteomes" id="UP000472264"/>
    </source>
</evidence>
<evidence type="ECO:0000256" key="2">
    <source>
        <dbReference type="ARBA" id="ARBA00022771"/>
    </source>
</evidence>
<feature type="domain" description="CHHC U11-48K-type" evidence="5">
    <location>
        <begin position="38"/>
        <end position="65"/>
    </location>
</feature>
<proteinExistence type="predicted"/>
<dbReference type="Ensembl" id="ENSENLT00000002253.1">
    <property type="protein sequence ID" value="ENSENLP00000002080.1"/>
    <property type="gene ID" value="ENSENLG00000001124.1"/>
</dbReference>
<evidence type="ECO:0000313" key="6">
    <source>
        <dbReference type="Ensembl" id="ENSENLP00000002080.1"/>
    </source>
</evidence>
<dbReference type="SUPFAM" id="SSF57667">
    <property type="entry name" value="beta-beta-alpha zinc fingers"/>
    <property type="match status" value="1"/>
</dbReference>
<gene>
    <name evidence="6" type="primary">zgc:56699</name>
</gene>
<feature type="compositionally biased region" description="Basic and acidic residues" evidence="4">
    <location>
        <begin position="18"/>
        <end position="31"/>
    </location>
</feature>
<keyword evidence="3" id="KW-0862">Zinc</keyword>
<feature type="domain" description="CHHC U11-48K-type" evidence="5">
    <location>
        <begin position="72"/>
        <end position="99"/>
    </location>
</feature>
<reference evidence="6" key="2">
    <citation type="submission" date="2025-08" db="UniProtKB">
        <authorList>
            <consortium name="Ensembl"/>
        </authorList>
    </citation>
    <scope>IDENTIFICATION</scope>
</reference>
<evidence type="ECO:0000256" key="3">
    <source>
        <dbReference type="ARBA" id="ARBA00022833"/>
    </source>
</evidence>
<evidence type="ECO:0000256" key="1">
    <source>
        <dbReference type="ARBA" id="ARBA00022723"/>
    </source>
</evidence>
<evidence type="ECO:0000259" key="5">
    <source>
        <dbReference type="PROSITE" id="PS51800"/>
    </source>
</evidence>
<dbReference type="Pfam" id="PF05253">
    <property type="entry name" value="zf-U11-48K"/>
    <property type="match status" value="2"/>
</dbReference>
<dbReference type="OMA" id="ASTWEMP"/>
<keyword evidence="7" id="KW-1185">Reference proteome</keyword>
<dbReference type="PANTHER" id="PTHR21402:SF5">
    <property type="entry name" value="GAMETOCYTE SPECIFIC FACTOR 1"/>
    <property type="match status" value="1"/>
</dbReference>
<feature type="region of interest" description="Disordered" evidence="4">
    <location>
        <begin position="1"/>
        <end position="31"/>
    </location>
</feature>
<dbReference type="AlphaFoldDB" id="A0A665SXN9"/>
<accession>A0A665SXN9</accession>
<reference evidence="6" key="1">
    <citation type="submission" date="2021-04" db="EMBL/GenBank/DDBJ databases">
        <authorList>
            <consortium name="Wellcome Sanger Institute Data Sharing"/>
        </authorList>
    </citation>
    <scope>NUCLEOTIDE SEQUENCE [LARGE SCALE GENOMIC DNA]</scope>
</reference>
<dbReference type="InterPro" id="IPR036236">
    <property type="entry name" value="Znf_C2H2_sf"/>
</dbReference>
<feature type="compositionally biased region" description="Polar residues" evidence="4">
    <location>
        <begin position="1"/>
        <end position="14"/>
    </location>
</feature>
<evidence type="ECO:0000256" key="4">
    <source>
        <dbReference type="SAM" id="MobiDB-lite"/>
    </source>
</evidence>
<name>A0A665SXN9_ECHNA</name>
<keyword evidence="2" id="KW-0863">Zinc-finger</keyword>
<sequence>EMTTIRFGSSSGPCRTSAGRDEHSEGIDDKGNYDQDKILQCPFDKNHKMRASRFPYHLIKCRKNHPKLASELKPCPFNARHLVPGHEMTHHIETCQNRISVESEECEISFGSLLLSPCRFTVECDDNAPPFVWGENTSSNQLLYTQATNMLGRSFRVPKDLPWSSMNP</sequence>
<dbReference type="PANTHER" id="PTHR21402">
    <property type="entry name" value="GAMETOCYTE SPECIFIC FACTOR 1-RELATED"/>
    <property type="match status" value="1"/>
</dbReference>
<reference evidence="6" key="3">
    <citation type="submission" date="2025-09" db="UniProtKB">
        <authorList>
            <consortium name="Ensembl"/>
        </authorList>
    </citation>
    <scope>IDENTIFICATION</scope>
</reference>